<evidence type="ECO:0000313" key="5">
    <source>
        <dbReference type="EMBL" id="MTD12364.1"/>
    </source>
</evidence>
<comment type="similarity">
    <text evidence="1">Belongs to the bacterial solute-binding protein 5 family.</text>
</comment>
<feature type="domain" description="Solute-binding protein family 5" evidence="4">
    <location>
        <begin position="31"/>
        <end position="366"/>
    </location>
</feature>
<dbReference type="Gene3D" id="3.90.76.10">
    <property type="entry name" value="Dipeptide-binding Protein, Domain 1"/>
    <property type="match status" value="1"/>
</dbReference>
<dbReference type="InterPro" id="IPR039424">
    <property type="entry name" value="SBP_5"/>
</dbReference>
<accession>A0A7K1FHL8</accession>
<dbReference type="PIRSF" id="PIRSF002741">
    <property type="entry name" value="MppA"/>
    <property type="match status" value="1"/>
</dbReference>
<dbReference type="EMBL" id="WLYK01000001">
    <property type="protein sequence ID" value="MTD12364.1"/>
    <property type="molecule type" value="Genomic_DNA"/>
</dbReference>
<protein>
    <recommendedName>
        <fullName evidence="4">Solute-binding protein family 5 domain-containing protein</fullName>
    </recommendedName>
</protein>
<dbReference type="GO" id="GO:1904680">
    <property type="term" value="F:peptide transmembrane transporter activity"/>
    <property type="evidence" value="ECO:0007669"/>
    <property type="project" value="TreeGrafter"/>
</dbReference>
<gene>
    <name evidence="5" type="ORF">GIS00_00210</name>
</gene>
<dbReference type="InterPro" id="IPR000914">
    <property type="entry name" value="SBP_5_dom"/>
</dbReference>
<dbReference type="SUPFAM" id="SSF53850">
    <property type="entry name" value="Periplasmic binding protein-like II"/>
    <property type="match status" value="1"/>
</dbReference>
<dbReference type="Gene3D" id="3.40.190.10">
    <property type="entry name" value="Periplasmic binding protein-like II"/>
    <property type="match status" value="1"/>
</dbReference>
<sequence length="451" mass="48166">MLSPASDTKAYGVLYDFLTEISPDGQVTEDGLLTGWERVDLTTWLFDVRPDVSFTNGEPFDADAVAFALEQSTVSPSRSGVVSSIETVTPEGDQVRIVTSQPFPALPTMLSQIPALPPAYYAEVGDEGFAQAPIGTGAWTLGSYSPGQSIVYNRNDDYWGTKAAAATLEFSFSPETSSRAALVQSGQADLATDLLPSAAQEFAGNASVAVYSEPAGAQMNVFITDNAPFDNPDVRKAAQMAIDREGLAGALFGEGAAVDHYLFSDIGSDIPMFDDTVTYDPEAARALLASTGADTNIEFTFPVGRTPNDDQVGEAISGMFEEVGFTVKRNPLPFTEVLDLITDDATAIFLIGSNQQTPTPYSMVNARVLSFGGWPVCPSPELDASYETVLESTDPEDTALAYQALEQMYVQDDACALPLYEYNTTWLASPSLTGVTVTTAGWPVYDTLAMS</sequence>
<dbReference type="InterPro" id="IPR030678">
    <property type="entry name" value="Peptide/Ni-bd"/>
</dbReference>
<organism evidence="5 6">
    <name type="scientific">Nakamurella alba</name>
    <dbReference type="NCBI Taxonomy" id="2665158"/>
    <lineage>
        <taxon>Bacteria</taxon>
        <taxon>Bacillati</taxon>
        <taxon>Actinomycetota</taxon>
        <taxon>Actinomycetes</taxon>
        <taxon>Nakamurellales</taxon>
        <taxon>Nakamurellaceae</taxon>
        <taxon>Nakamurella</taxon>
    </lineage>
</organism>
<evidence type="ECO:0000256" key="2">
    <source>
        <dbReference type="ARBA" id="ARBA00022448"/>
    </source>
</evidence>
<dbReference type="Pfam" id="PF00496">
    <property type="entry name" value="SBP_bac_5"/>
    <property type="match status" value="1"/>
</dbReference>
<keyword evidence="3" id="KW-0732">Signal</keyword>
<dbReference type="GO" id="GO:0042597">
    <property type="term" value="C:periplasmic space"/>
    <property type="evidence" value="ECO:0007669"/>
    <property type="project" value="UniProtKB-ARBA"/>
</dbReference>
<dbReference type="PANTHER" id="PTHR30290:SF9">
    <property type="entry name" value="OLIGOPEPTIDE-BINDING PROTEIN APPA"/>
    <property type="match status" value="1"/>
</dbReference>
<dbReference type="GO" id="GO:0015833">
    <property type="term" value="P:peptide transport"/>
    <property type="evidence" value="ECO:0007669"/>
    <property type="project" value="TreeGrafter"/>
</dbReference>
<reference evidence="5 6" key="1">
    <citation type="submission" date="2019-11" db="EMBL/GenBank/DDBJ databases">
        <authorList>
            <person name="Jiang L.-Q."/>
        </authorList>
    </citation>
    <scope>NUCLEOTIDE SEQUENCE [LARGE SCALE GENOMIC DNA]</scope>
    <source>
        <strain evidence="5 6">YIM 132087</strain>
    </source>
</reference>
<dbReference type="RefSeq" id="WP_154766442.1">
    <property type="nucleotide sequence ID" value="NZ_WLYK01000001.1"/>
</dbReference>
<evidence type="ECO:0000313" key="6">
    <source>
        <dbReference type="Proteomes" id="UP000460221"/>
    </source>
</evidence>
<dbReference type="PANTHER" id="PTHR30290">
    <property type="entry name" value="PERIPLASMIC BINDING COMPONENT OF ABC TRANSPORTER"/>
    <property type="match status" value="1"/>
</dbReference>
<evidence type="ECO:0000259" key="4">
    <source>
        <dbReference type="Pfam" id="PF00496"/>
    </source>
</evidence>
<name>A0A7K1FHL8_9ACTN</name>
<keyword evidence="6" id="KW-1185">Reference proteome</keyword>
<dbReference type="AlphaFoldDB" id="A0A7K1FHL8"/>
<evidence type="ECO:0000256" key="3">
    <source>
        <dbReference type="ARBA" id="ARBA00022729"/>
    </source>
</evidence>
<dbReference type="CDD" id="cd00995">
    <property type="entry name" value="PBP2_NikA_DppA_OppA_like"/>
    <property type="match status" value="1"/>
</dbReference>
<dbReference type="Gene3D" id="3.10.105.10">
    <property type="entry name" value="Dipeptide-binding Protein, Domain 3"/>
    <property type="match status" value="1"/>
</dbReference>
<proteinExistence type="inferred from homology"/>
<dbReference type="Proteomes" id="UP000460221">
    <property type="component" value="Unassembled WGS sequence"/>
</dbReference>
<comment type="caution">
    <text evidence="5">The sequence shown here is derived from an EMBL/GenBank/DDBJ whole genome shotgun (WGS) entry which is preliminary data.</text>
</comment>
<evidence type="ECO:0000256" key="1">
    <source>
        <dbReference type="ARBA" id="ARBA00005695"/>
    </source>
</evidence>
<keyword evidence="2" id="KW-0813">Transport</keyword>
<dbReference type="GO" id="GO:0043190">
    <property type="term" value="C:ATP-binding cassette (ABC) transporter complex"/>
    <property type="evidence" value="ECO:0007669"/>
    <property type="project" value="InterPro"/>
</dbReference>